<name>A0A178CX63_9EURO</name>
<protein>
    <recommendedName>
        <fullName evidence="8">Major facilitator superfamily (MFS) profile domain-containing protein</fullName>
    </recommendedName>
</protein>
<proteinExistence type="predicted"/>
<accession>A0A178CX63</accession>
<feature type="transmembrane region" description="Helical" evidence="5">
    <location>
        <begin position="66"/>
        <end position="86"/>
    </location>
</feature>
<dbReference type="GO" id="GO:0016020">
    <property type="term" value="C:membrane"/>
    <property type="evidence" value="ECO:0007669"/>
    <property type="project" value="UniProtKB-SubCell"/>
</dbReference>
<dbReference type="Pfam" id="PF00083">
    <property type="entry name" value="Sugar_tr"/>
    <property type="match status" value="1"/>
</dbReference>
<evidence type="ECO:0000256" key="1">
    <source>
        <dbReference type="ARBA" id="ARBA00004370"/>
    </source>
</evidence>
<evidence type="ECO:0000256" key="5">
    <source>
        <dbReference type="SAM" id="Phobius"/>
    </source>
</evidence>
<keyword evidence="3 5" id="KW-1133">Transmembrane helix</keyword>
<dbReference type="GeneID" id="34590620"/>
<comment type="subcellular location">
    <subcellularLocation>
        <location evidence="1">Membrane</location>
    </subcellularLocation>
</comment>
<organism evidence="6 7">
    <name type="scientific">Fonsecaea nubica</name>
    <dbReference type="NCBI Taxonomy" id="856822"/>
    <lineage>
        <taxon>Eukaryota</taxon>
        <taxon>Fungi</taxon>
        <taxon>Dikarya</taxon>
        <taxon>Ascomycota</taxon>
        <taxon>Pezizomycotina</taxon>
        <taxon>Eurotiomycetes</taxon>
        <taxon>Chaetothyriomycetidae</taxon>
        <taxon>Chaetothyriales</taxon>
        <taxon>Herpotrichiellaceae</taxon>
        <taxon>Fonsecaea</taxon>
    </lineage>
</organism>
<dbReference type="OrthoDB" id="6612291at2759"/>
<evidence type="ECO:0000313" key="7">
    <source>
        <dbReference type="Proteomes" id="UP000185904"/>
    </source>
</evidence>
<keyword evidence="4 5" id="KW-0472">Membrane</keyword>
<dbReference type="AlphaFoldDB" id="A0A178CX63"/>
<reference evidence="6 7" key="1">
    <citation type="submission" date="2016-03" db="EMBL/GenBank/DDBJ databases">
        <title>The draft genome sequence of Fonsecaea nubica causative agent of cutaneous subcutaneous infection in human host.</title>
        <authorList>
            <person name="Costa F."/>
            <person name="Sybren D.H."/>
            <person name="Raittz R.T."/>
            <person name="Weiss V.A."/>
            <person name="Leao A.C."/>
            <person name="Gomes R."/>
            <person name="De Souza E.M."/>
            <person name="Pedrosa F.O."/>
            <person name="Steffens M.B."/>
            <person name="Bombassaro A."/>
            <person name="Tadra-Sfeir M.Z."/>
            <person name="Moreno L.F."/>
            <person name="Najafzadeh M.J."/>
            <person name="Felipe M.S."/>
            <person name="Teixeira M."/>
            <person name="Sun J."/>
            <person name="Xi L."/>
            <person name="Castro M.A."/>
            <person name="Vicente V.A."/>
        </authorList>
    </citation>
    <scope>NUCLEOTIDE SEQUENCE [LARGE SCALE GENOMIC DNA]</scope>
    <source>
        <strain evidence="6 7">CBS 269.64</strain>
    </source>
</reference>
<evidence type="ECO:0000256" key="3">
    <source>
        <dbReference type="ARBA" id="ARBA00022989"/>
    </source>
</evidence>
<gene>
    <name evidence="6" type="ORF">AYO20_07207</name>
</gene>
<evidence type="ECO:0000313" key="6">
    <source>
        <dbReference type="EMBL" id="OAL33521.1"/>
    </source>
</evidence>
<evidence type="ECO:0008006" key="8">
    <source>
        <dbReference type="Google" id="ProtNLM"/>
    </source>
</evidence>
<dbReference type="EMBL" id="LVCJ01000049">
    <property type="protein sequence ID" value="OAL33521.1"/>
    <property type="molecule type" value="Genomic_DNA"/>
</dbReference>
<dbReference type="InterPro" id="IPR005828">
    <property type="entry name" value="MFS_sugar_transport-like"/>
</dbReference>
<dbReference type="InterPro" id="IPR036259">
    <property type="entry name" value="MFS_trans_sf"/>
</dbReference>
<feature type="transmembrane region" description="Helical" evidence="5">
    <location>
        <begin position="37"/>
        <end position="54"/>
    </location>
</feature>
<keyword evidence="7" id="KW-1185">Reference proteome</keyword>
<dbReference type="Gene3D" id="1.20.1250.20">
    <property type="entry name" value="MFS general substrate transporter like domains"/>
    <property type="match status" value="1"/>
</dbReference>
<comment type="caution">
    <text evidence="6">The sequence shown here is derived from an EMBL/GenBank/DDBJ whole genome shotgun (WGS) entry which is preliminary data.</text>
</comment>
<dbReference type="GO" id="GO:0022857">
    <property type="term" value="F:transmembrane transporter activity"/>
    <property type="evidence" value="ECO:0007669"/>
    <property type="project" value="InterPro"/>
</dbReference>
<dbReference type="RefSeq" id="XP_022498533.1">
    <property type="nucleotide sequence ID" value="XM_022645494.1"/>
</dbReference>
<keyword evidence="2 5" id="KW-0812">Transmembrane</keyword>
<dbReference type="Proteomes" id="UP000185904">
    <property type="component" value="Unassembled WGS sequence"/>
</dbReference>
<evidence type="ECO:0000256" key="2">
    <source>
        <dbReference type="ARBA" id="ARBA00022692"/>
    </source>
</evidence>
<evidence type="ECO:0000256" key="4">
    <source>
        <dbReference type="ARBA" id="ARBA00023136"/>
    </source>
</evidence>
<sequence length="135" mass="14974">MQFVSEDTFTKKISVGTTAFAINGEIPRNRLRAKTNALVNLVNALVSFGLSWAIPELFQPDGTDLGLKMGYLFGGAALILFLLRFFTIPETAIRTSWQLDGVFESRLSSRKFKQAQFDTHGNLILSRMGRVDAGD</sequence>